<dbReference type="RefSeq" id="WP_185061738.1">
    <property type="nucleotide sequence ID" value="NZ_BAABJP010000008.1"/>
</dbReference>
<sequence length="387" mass="41638">MAGRGCFYLVSAAGYPNYGDELVTAAWLHFLAKVAPDADVWLDCQDPGTAQLLLGRTHPRLRVVDTLWRLCRRAGSEEPWEVAAWVRRAVGDPGLAPRWAAGIELLGHADVVHVLGGGYLAGLWPAHLGLLAGAAEAVGRSGGRAVMTGQGLHPAAPGAAPLLRALADRFDLVDLRDEPSARLVREPEQAAAHTSADDSFLILRDGVEALVDRSHQPPEFMLCLQPDAGQISKPALAGRVLAMLRAWRARPDQVGVVEGIPGADREVYALLEHELPGARFYPFAHTWQHGLPLGGHQKWISTRFHLHLLAAAAGAAGVAVSVHDEYYSVKHRSLIEAGSGWTISDDADRTPPMPEPSLAGFGPETLRRLAERKTAIARRIYLPGPTG</sequence>
<dbReference type="InterPro" id="IPR007345">
    <property type="entry name" value="Polysacch_pyruvyl_Trfase"/>
</dbReference>
<dbReference type="Pfam" id="PF04230">
    <property type="entry name" value="PS_pyruv_trans"/>
    <property type="match status" value="1"/>
</dbReference>
<protein>
    <recommendedName>
        <fullName evidence="1">Polysaccharide pyruvyl transferase domain-containing protein</fullName>
    </recommendedName>
</protein>
<organism evidence="2 3">
    <name type="scientific">Pseudonocardia eucalypti</name>
    <dbReference type="NCBI Taxonomy" id="648755"/>
    <lineage>
        <taxon>Bacteria</taxon>
        <taxon>Bacillati</taxon>
        <taxon>Actinomycetota</taxon>
        <taxon>Actinomycetes</taxon>
        <taxon>Pseudonocardiales</taxon>
        <taxon>Pseudonocardiaceae</taxon>
        <taxon>Pseudonocardia</taxon>
    </lineage>
</organism>
<keyword evidence="3" id="KW-1185">Reference proteome</keyword>
<comment type="caution">
    <text evidence="2">The sequence shown here is derived from an EMBL/GenBank/DDBJ whole genome shotgun (WGS) entry which is preliminary data.</text>
</comment>
<reference evidence="3" key="1">
    <citation type="journal article" date="2019" name="Int. J. Syst. Evol. Microbiol.">
        <title>The Global Catalogue of Microorganisms (GCM) 10K type strain sequencing project: providing services to taxonomists for standard genome sequencing and annotation.</title>
        <authorList>
            <consortium name="The Broad Institute Genomics Platform"/>
            <consortium name="The Broad Institute Genome Sequencing Center for Infectious Disease"/>
            <person name="Wu L."/>
            <person name="Ma J."/>
        </authorList>
    </citation>
    <scope>NUCLEOTIDE SEQUENCE [LARGE SCALE GENOMIC DNA]</scope>
    <source>
        <strain evidence="3">JCM 18303</strain>
    </source>
</reference>
<evidence type="ECO:0000313" key="3">
    <source>
        <dbReference type="Proteomes" id="UP001428817"/>
    </source>
</evidence>
<gene>
    <name evidence="2" type="ORF">GCM10023321_24360</name>
</gene>
<dbReference type="Proteomes" id="UP001428817">
    <property type="component" value="Unassembled WGS sequence"/>
</dbReference>
<name>A0ABP9PXG6_9PSEU</name>
<accession>A0ABP9PXG6</accession>
<feature type="domain" description="Polysaccharide pyruvyl transferase" evidence="1">
    <location>
        <begin position="17"/>
        <end position="323"/>
    </location>
</feature>
<evidence type="ECO:0000259" key="1">
    <source>
        <dbReference type="Pfam" id="PF04230"/>
    </source>
</evidence>
<evidence type="ECO:0000313" key="2">
    <source>
        <dbReference type="EMBL" id="GAA5153697.1"/>
    </source>
</evidence>
<proteinExistence type="predicted"/>
<dbReference type="EMBL" id="BAABJP010000008">
    <property type="protein sequence ID" value="GAA5153697.1"/>
    <property type="molecule type" value="Genomic_DNA"/>
</dbReference>